<dbReference type="AlphaFoldDB" id="A0A382KW71"/>
<evidence type="ECO:0000313" key="1">
    <source>
        <dbReference type="EMBL" id="SVC27352.1"/>
    </source>
</evidence>
<reference evidence="1" key="1">
    <citation type="submission" date="2018-05" db="EMBL/GenBank/DDBJ databases">
        <authorList>
            <person name="Lanie J.A."/>
            <person name="Ng W.-L."/>
            <person name="Kazmierczak K.M."/>
            <person name="Andrzejewski T.M."/>
            <person name="Davidsen T.M."/>
            <person name="Wayne K.J."/>
            <person name="Tettelin H."/>
            <person name="Glass J.I."/>
            <person name="Rusch D."/>
            <person name="Podicherti R."/>
            <person name="Tsui H.-C.T."/>
            <person name="Winkler M.E."/>
        </authorList>
    </citation>
    <scope>NUCLEOTIDE SEQUENCE</scope>
</reference>
<accession>A0A382KW71</accession>
<gene>
    <name evidence="1" type="ORF">METZ01_LOCUS280206</name>
</gene>
<name>A0A382KW71_9ZZZZ</name>
<protein>
    <submittedName>
        <fullName evidence="1">Uncharacterized protein</fullName>
    </submittedName>
</protein>
<sequence length="66" mass="7794">MFMIFSILSSLMFVSDNREFFQVAKEQMDKGATWNFVGAQIANPNAESITIRSWDGDRYIFWRLHK</sequence>
<organism evidence="1">
    <name type="scientific">marine metagenome</name>
    <dbReference type="NCBI Taxonomy" id="408172"/>
    <lineage>
        <taxon>unclassified sequences</taxon>
        <taxon>metagenomes</taxon>
        <taxon>ecological metagenomes</taxon>
    </lineage>
</organism>
<proteinExistence type="predicted"/>
<dbReference type="EMBL" id="UINC01082515">
    <property type="protein sequence ID" value="SVC27352.1"/>
    <property type="molecule type" value="Genomic_DNA"/>
</dbReference>